<gene>
    <name evidence="3" type="ORF">CSW57_01515</name>
</gene>
<keyword evidence="2" id="KW-0472">Membrane</keyword>
<protein>
    <submittedName>
        <fullName evidence="3">Uncharacterized protein</fullName>
    </submittedName>
</protein>
<feature type="compositionally biased region" description="Basic and acidic residues" evidence="1">
    <location>
        <begin position="14"/>
        <end position="23"/>
    </location>
</feature>
<name>A0A2G3PSE5_WILMA</name>
<dbReference type="EMBL" id="PEBD01000004">
    <property type="protein sequence ID" value="PHV67982.1"/>
    <property type="molecule type" value="Genomic_DNA"/>
</dbReference>
<proteinExistence type="predicted"/>
<dbReference type="AlphaFoldDB" id="A0A2G3PSE5"/>
<accession>A0A2G3PSE5</accession>
<feature type="transmembrane region" description="Helical" evidence="2">
    <location>
        <begin position="256"/>
        <end position="276"/>
    </location>
</feature>
<feature type="region of interest" description="Disordered" evidence="1">
    <location>
        <begin position="1"/>
        <end position="78"/>
    </location>
</feature>
<dbReference type="SUPFAM" id="SSF81995">
    <property type="entry name" value="beta-sandwich domain of Sec23/24"/>
    <property type="match status" value="1"/>
</dbReference>
<evidence type="ECO:0000313" key="4">
    <source>
        <dbReference type="Proteomes" id="UP000225108"/>
    </source>
</evidence>
<feature type="transmembrane region" description="Helical" evidence="2">
    <location>
        <begin position="120"/>
        <end position="138"/>
    </location>
</feature>
<evidence type="ECO:0000256" key="1">
    <source>
        <dbReference type="SAM" id="MobiDB-lite"/>
    </source>
</evidence>
<comment type="caution">
    <text evidence="3">The sequence shown here is derived from an EMBL/GenBank/DDBJ whole genome shotgun (WGS) entry which is preliminary data.</text>
</comment>
<dbReference type="RefSeq" id="WP_099381154.1">
    <property type="nucleotide sequence ID" value="NZ_PEBD01000004.1"/>
</dbReference>
<sequence>MTNDPGDASGSRPDLTKADRRLGDGAQPTQHFAAPADPHHPGHVDQSGFNPYPPAQPADQFMPYPPPYQPSAQQFSQPTQYGNTQYGTPQFGAPQFGVPQFGASTPGFDPKPVAVGLTRAFGAAALVGALLIVVYGWLTWASFEPKTSSGPRASVNGWGQVFEAGEPVDLGSGASGAPYAGVFLPLFVLPVAVLGLLILCNIGRFGNSIAVFVLSVLHLLLAIIFLAAPSICILFESDIESEVFEATNNFSTGPGAVLATLTLLVVTATSLAGIVLGRRRAHVQAPTYGYQPY</sequence>
<reference evidence="3 4" key="1">
    <citation type="submission" date="2017-10" db="EMBL/GenBank/DDBJ databases">
        <title>The draft genome sequence of Williamsia sp. BULT 1.1 isolated from the semi-arid grassland soils from South Africa.</title>
        <authorList>
            <person name="Kabwe M.H."/>
            <person name="Govender N."/>
            <person name="Mutseka Lunga P."/>
            <person name="Vikram S."/>
            <person name="Makhalanyane T.P."/>
        </authorList>
    </citation>
    <scope>NUCLEOTIDE SEQUENCE [LARGE SCALE GENOMIC DNA]</scope>
    <source>
        <strain evidence="3 4">BULT 1.1</strain>
    </source>
</reference>
<organism evidence="3 4">
    <name type="scientific">Williamsia marianensis</name>
    <dbReference type="NCBI Taxonomy" id="85044"/>
    <lineage>
        <taxon>Bacteria</taxon>
        <taxon>Bacillati</taxon>
        <taxon>Actinomycetota</taxon>
        <taxon>Actinomycetes</taxon>
        <taxon>Mycobacteriales</taxon>
        <taxon>Nocardiaceae</taxon>
        <taxon>Williamsia</taxon>
    </lineage>
</organism>
<keyword evidence="2" id="KW-0812">Transmembrane</keyword>
<feature type="transmembrane region" description="Helical" evidence="2">
    <location>
        <begin position="179"/>
        <end position="199"/>
    </location>
</feature>
<evidence type="ECO:0000313" key="3">
    <source>
        <dbReference type="EMBL" id="PHV67982.1"/>
    </source>
</evidence>
<feature type="transmembrane region" description="Helical" evidence="2">
    <location>
        <begin position="211"/>
        <end position="236"/>
    </location>
</feature>
<evidence type="ECO:0000256" key="2">
    <source>
        <dbReference type="SAM" id="Phobius"/>
    </source>
</evidence>
<dbReference type="Proteomes" id="UP000225108">
    <property type="component" value="Unassembled WGS sequence"/>
</dbReference>
<keyword evidence="2" id="KW-1133">Transmembrane helix</keyword>